<feature type="compositionally biased region" description="Polar residues" evidence="2">
    <location>
        <begin position="762"/>
        <end position="786"/>
    </location>
</feature>
<evidence type="ECO:0000256" key="2">
    <source>
        <dbReference type="SAM" id="MobiDB-lite"/>
    </source>
</evidence>
<feature type="coiled-coil region" evidence="1">
    <location>
        <begin position="924"/>
        <end position="958"/>
    </location>
</feature>
<evidence type="ECO:0000256" key="1">
    <source>
        <dbReference type="SAM" id="Coils"/>
    </source>
</evidence>
<feature type="region of interest" description="Disordered" evidence="2">
    <location>
        <begin position="692"/>
        <end position="712"/>
    </location>
</feature>
<feature type="region of interest" description="Disordered" evidence="2">
    <location>
        <begin position="561"/>
        <end position="585"/>
    </location>
</feature>
<feature type="region of interest" description="Disordered" evidence="2">
    <location>
        <begin position="1046"/>
        <end position="1104"/>
    </location>
</feature>
<feature type="compositionally biased region" description="Polar residues" evidence="2">
    <location>
        <begin position="561"/>
        <end position="582"/>
    </location>
</feature>
<feature type="region of interest" description="Disordered" evidence="2">
    <location>
        <begin position="1"/>
        <end position="173"/>
    </location>
</feature>
<organism evidence="3 4">
    <name type="scientific">Huiozyma naganishii (strain ATCC MYA-139 / BCRC 22969 / CBS 8797 / KCTC 17520 / NBRC 10181 / NCYC 3082 / Yp74L-3)</name>
    <name type="common">Yeast</name>
    <name type="synonym">Kazachstania naganishii</name>
    <dbReference type="NCBI Taxonomy" id="1071383"/>
    <lineage>
        <taxon>Eukaryota</taxon>
        <taxon>Fungi</taxon>
        <taxon>Dikarya</taxon>
        <taxon>Ascomycota</taxon>
        <taxon>Saccharomycotina</taxon>
        <taxon>Saccharomycetes</taxon>
        <taxon>Saccharomycetales</taxon>
        <taxon>Saccharomycetaceae</taxon>
        <taxon>Huiozyma</taxon>
    </lineage>
</organism>
<evidence type="ECO:0000313" key="3">
    <source>
        <dbReference type="EMBL" id="CCK72424.1"/>
    </source>
</evidence>
<keyword evidence="1" id="KW-0175">Coiled coil</keyword>
<reference evidence="4" key="2">
    <citation type="submission" date="2012-08" db="EMBL/GenBank/DDBJ databases">
        <title>Genome sequence of Kazachstania naganishii.</title>
        <authorList>
            <person name="Gordon J.L."/>
            <person name="Armisen D."/>
            <person name="Proux-Wera E."/>
            <person name="OhEigeartaigh S.S."/>
            <person name="Byrne K.P."/>
            <person name="Wolfe K.H."/>
        </authorList>
    </citation>
    <scope>NUCLEOTIDE SEQUENCE [LARGE SCALE GENOMIC DNA]</scope>
    <source>
        <strain evidence="4">ATCC MYA-139 / BCRC 22969 / CBS 8797 / CCRC 22969 / KCTC 17520 / NBRC 10181 / NCYC 3082</strain>
    </source>
</reference>
<feature type="compositionally biased region" description="Basic and acidic residues" evidence="2">
    <location>
        <begin position="121"/>
        <end position="151"/>
    </location>
</feature>
<dbReference type="GeneID" id="34528191"/>
<dbReference type="SUPFAM" id="SSF117281">
    <property type="entry name" value="Kelch motif"/>
    <property type="match status" value="1"/>
</dbReference>
<proteinExistence type="predicted"/>
<dbReference type="InterPro" id="IPR015915">
    <property type="entry name" value="Kelch-typ_b-propeller"/>
</dbReference>
<keyword evidence="4" id="KW-1185">Reference proteome</keyword>
<protein>
    <submittedName>
        <fullName evidence="3">Uncharacterized protein</fullName>
    </submittedName>
</protein>
<feature type="coiled-coil region" evidence="1">
    <location>
        <begin position="834"/>
        <end position="899"/>
    </location>
</feature>
<evidence type="ECO:0000313" key="4">
    <source>
        <dbReference type="Proteomes" id="UP000006310"/>
    </source>
</evidence>
<feature type="region of interest" description="Disordered" evidence="2">
    <location>
        <begin position="979"/>
        <end position="1013"/>
    </location>
</feature>
<feature type="compositionally biased region" description="Basic and acidic residues" evidence="2">
    <location>
        <begin position="740"/>
        <end position="752"/>
    </location>
</feature>
<dbReference type="Pfam" id="PF24681">
    <property type="entry name" value="Kelch_KLHDC2_KLHL20_DRC7"/>
    <property type="match status" value="1"/>
</dbReference>
<reference evidence="3 4" key="1">
    <citation type="journal article" date="2011" name="Proc. Natl. Acad. Sci. U.S.A.">
        <title>Evolutionary erosion of yeast sex chromosomes by mating-type switching accidents.</title>
        <authorList>
            <person name="Gordon J.L."/>
            <person name="Armisen D."/>
            <person name="Proux-Wera E."/>
            <person name="Oheigeartaigh S.S."/>
            <person name="Byrne K.P."/>
            <person name="Wolfe K.H."/>
        </authorList>
    </citation>
    <scope>NUCLEOTIDE SEQUENCE [LARGE SCALE GENOMIC DNA]</scope>
    <source>
        <strain evidence="4">ATCC MYA-139 / BCRC 22969 / CBS 8797 / CCRC 22969 / KCTC 17520 / NBRC 10181 / NCYC 3082</strain>
    </source>
</reference>
<sequence>MAGFNFKKLTRDKNKSSKNKGTGGNASKESSNAVKSASSFMHFNLGHHDNSDEDLNSSPQQSQGSSSASRQASYGPDTTFSSGQQRQRQYISAQPRIYPTPVPADQRSVSGATQLMQFQQQEREQQAREHQERQQQQERQRQLESEHRLREQQLQSVQHEQQLPNVQQEQTIRTPVPPEPNVFSPSPELVPKGNVVWNRIKLKDSPFPRYRHVTSSYATEDDRVFVIGGLHDQSVFGDVWIIKSLENGTKFTSTTIDITENTPPPRVGHAATLCGNAFVVFGGDTHKVNKDGLMDDDLYLFNINSYKWTIPNPIGPRPLGRYGHKVSIIATTPMKTKLYLFGGQFDDTYFNNLAVFDLSQFRRPDSHWEFLKPKSFMPPPLTNHTMVSYQNKLWIFGGDTLQGLINKIFMYDPEVNDWTVVETFPANNDQENFPPPMQEHASVMYGDLMVVMGGKDEQDNYLNTVYFLKINTLEWYKLPFLSVGIPQGRSGHSITLLKGNKLLIMGGDKFDYARPEEHGLHTTDTDMGSGTILYTLDLSNLEQLCPGISDKTVEGLLENPYPNSGFTPNDTSITQNSDNATVPPSKEEVHTVPEISAHNILTPYGQKIAETTPTLPNTDGTFNKLVAPVEESKLDSIQEKDVPVNTATLGPFPTVMAAQNLPATPVQETYMTPEVTRTDSIRTPNVAAASNIESKKEVSTPLHGGTGEHADHPEVEVGIPTIEVVNSSVQAKSTPSSVPPEKETDEQKRAVTEEVTDVLPETHSTMGSTGSINDKDQTPSVANPSHVSGVLPGIVNDETEERGKLEATSLSKESTPVVHEQTDSTKVLVGKEVLKSLRDELLDLKQMANDKAVEASDRIRTLELENKKVTALRNQGVQLERENEKLRKVIDDLQDRSNEKILTFEILNTIIRQQNQTIDKMMVYEKSAEKYNELKGKYNRMKESLSQAESKLKGYDTEFTSSVKQYSNDIEHYLRQWKEKTGEQPTDLSSGGITDDGSVTTFTSSSPRHHTKVTKLSNHLDELVLKAQDLRQSRGRLDAEYKELEMRQRSLSQDMLSNSQGEDEDGDNESAARKLELAQQELERYKQMDKNLEGSNGGEGTGLL</sequence>
<dbReference type="Gene3D" id="2.120.10.80">
    <property type="entry name" value="Kelch-type beta propeller"/>
    <property type="match status" value="2"/>
</dbReference>
<feature type="compositionally biased region" description="Polar residues" evidence="2">
    <location>
        <begin position="1049"/>
        <end position="1060"/>
    </location>
</feature>
<feature type="compositionally biased region" description="Polar residues" evidence="2">
    <location>
        <begin position="76"/>
        <end position="92"/>
    </location>
</feature>
<dbReference type="OMA" id="CAGINDK"/>
<dbReference type="PANTHER" id="PTHR23244">
    <property type="entry name" value="KELCH REPEAT DOMAIN"/>
    <property type="match status" value="1"/>
</dbReference>
<dbReference type="GO" id="GO:0051285">
    <property type="term" value="C:cell cortex of cell tip"/>
    <property type="evidence" value="ECO:0007669"/>
    <property type="project" value="TreeGrafter"/>
</dbReference>
<feature type="region of interest" description="Disordered" evidence="2">
    <location>
        <begin position="728"/>
        <end position="792"/>
    </location>
</feature>
<accession>J7SA16</accession>
<feature type="compositionally biased region" description="Polar residues" evidence="2">
    <location>
        <begin position="983"/>
        <end position="1006"/>
    </location>
</feature>
<dbReference type="STRING" id="1071383.J7SA16"/>
<feature type="compositionally biased region" description="Polar residues" evidence="2">
    <location>
        <begin position="164"/>
        <end position="173"/>
    </location>
</feature>
<feature type="compositionally biased region" description="Low complexity" evidence="2">
    <location>
        <begin position="57"/>
        <end position="73"/>
    </location>
</feature>
<dbReference type="OrthoDB" id="45365at2759"/>
<feature type="compositionally biased region" description="Polar residues" evidence="2">
    <location>
        <begin position="29"/>
        <end position="41"/>
    </location>
</feature>
<dbReference type="RefSeq" id="XP_022466669.1">
    <property type="nucleotide sequence ID" value="XM_022610366.1"/>
</dbReference>
<feature type="compositionally biased region" description="Basic and acidic residues" evidence="2">
    <location>
        <begin position="1070"/>
        <end position="1092"/>
    </location>
</feature>
<dbReference type="Proteomes" id="UP000006310">
    <property type="component" value="Chromosome 11"/>
</dbReference>
<dbReference type="HOGENOM" id="CLU_005472_0_0_1"/>
<gene>
    <name evidence="3" type="primary">KNAG0K00560</name>
    <name evidence="3" type="ordered locus">KNAG_0K00560</name>
</gene>
<name>J7SA16_HUIN7</name>
<dbReference type="EMBL" id="HE978324">
    <property type="protein sequence ID" value="CCK72424.1"/>
    <property type="molecule type" value="Genomic_DNA"/>
</dbReference>
<dbReference type="eggNOG" id="KOG0379">
    <property type="taxonomic scope" value="Eukaryota"/>
</dbReference>
<dbReference type="GO" id="GO:0061245">
    <property type="term" value="P:establishment or maintenance of bipolar cell polarity"/>
    <property type="evidence" value="ECO:0007669"/>
    <property type="project" value="TreeGrafter"/>
</dbReference>
<feature type="compositionally biased region" description="Low complexity" evidence="2">
    <location>
        <begin position="152"/>
        <end position="163"/>
    </location>
</feature>
<dbReference type="KEGG" id="kng:KNAG_0K00560"/>
<dbReference type="PANTHER" id="PTHR23244:SF456">
    <property type="entry name" value="MULTIPLE EPIDERMAL GROWTH FACTOR-LIKE DOMAINS PROTEIN 8"/>
    <property type="match status" value="1"/>
</dbReference>
<feature type="compositionally biased region" description="Gly residues" evidence="2">
    <location>
        <begin position="1095"/>
        <end position="1104"/>
    </location>
</feature>
<dbReference type="AlphaFoldDB" id="J7SA16"/>